<name>A0A1Y2B4W3_9FUNG</name>
<sequence>MPATPSAPSTPSVAEVIKTYIQSDIQNGGALNNMLKQAIGDASLQALNFARDDARQLLVDIINGDGVQQILSELALHHLKGHMERLQQHSMGLVNQALENAIQSIKEHGHDEIFNKKATEVINTADHENKTTPKQAPATAAMIKNKSSICSTTEKDSQGNKRMRQDG</sequence>
<feature type="non-terminal residue" evidence="2">
    <location>
        <position position="167"/>
    </location>
</feature>
<evidence type="ECO:0000313" key="2">
    <source>
        <dbReference type="EMBL" id="ORY29871.1"/>
    </source>
</evidence>
<feature type="region of interest" description="Disordered" evidence="1">
    <location>
        <begin position="125"/>
        <end position="167"/>
    </location>
</feature>
<organism evidence="2 3">
    <name type="scientific">Rhizoclosmatium globosum</name>
    <dbReference type="NCBI Taxonomy" id="329046"/>
    <lineage>
        <taxon>Eukaryota</taxon>
        <taxon>Fungi</taxon>
        <taxon>Fungi incertae sedis</taxon>
        <taxon>Chytridiomycota</taxon>
        <taxon>Chytridiomycota incertae sedis</taxon>
        <taxon>Chytridiomycetes</taxon>
        <taxon>Chytridiales</taxon>
        <taxon>Chytriomycetaceae</taxon>
        <taxon>Rhizoclosmatium</taxon>
    </lineage>
</organism>
<evidence type="ECO:0000256" key="1">
    <source>
        <dbReference type="SAM" id="MobiDB-lite"/>
    </source>
</evidence>
<dbReference type="EMBL" id="MCGO01000085">
    <property type="protein sequence ID" value="ORY29871.1"/>
    <property type="molecule type" value="Genomic_DNA"/>
</dbReference>
<proteinExistence type="predicted"/>
<reference evidence="2 3" key="1">
    <citation type="submission" date="2016-07" db="EMBL/GenBank/DDBJ databases">
        <title>Pervasive Adenine N6-methylation of Active Genes in Fungi.</title>
        <authorList>
            <consortium name="DOE Joint Genome Institute"/>
            <person name="Mondo S.J."/>
            <person name="Dannebaum R.O."/>
            <person name="Kuo R.C."/>
            <person name="Labutti K."/>
            <person name="Haridas S."/>
            <person name="Kuo A."/>
            <person name="Salamov A."/>
            <person name="Ahrendt S.R."/>
            <person name="Lipzen A."/>
            <person name="Sullivan W."/>
            <person name="Andreopoulos W.B."/>
            <person name="Clum A."/>
            <person name="Lindquist E."/>
            <person name="Daum C."/>
            <person name="Ramamoorthy G.K."/>
            <person name="Gryganskyi A."/>
            <person name="Culley D."/>
            <person name="Magnuson J.K."/>
            <person name="James T.Y."/>
            <person name="O'Malley M.A."/>
            <person name="Stajich J.E."/>
            <person name="Spatafora J.W."/>
            <person name="Visel A."/>
            <person name="Grigoriev I.V."/>
        </authorList>
    </citation>
    <scope>NUCLEOTIDE SEQUENCE [LARGE SCALE GENOMIC DNA]</scope>
    <source>
        <strain evidence="2 3">JEL800</strain>
    </source>
</reference>
<protein>
    <submittedName>
        <fullName evidence="2">Uncharacterized protein</fullName>
    </submittedName>
</protein>
<evidence type="ECO:0000313" key="3">
    <source>
        <dbReference type="Proteomes" id="UP000193642"/>
    </source>
</evidence>
<keyword evidence="3" id="KW-1185">Reference proteome</keyword>
<accession>A0A1Y2B4W3</accession>
<dbReference type="OrthoDB" id="10449467at2759"/>
<dbReference type="AlphaFoldDB" id="A0A1Y2B4W3"/>
<dbReference type="Proteomes" id="UP000193642">
    <property type="component" value="Unassembled WGS sequence"/>
</dbReference>
<feature type="compositionally biased region" description="Low complexity" evidence="1">
    <location>
        <begin position="132"/>
        <end position="141"/>
    </location>
</feature>
<gene>
    <name evidence="2" type="ORF">BCR33DRAFT_724511</name>
</gene>
<feature type="compositionally biased region" description="Basic and acidic residues" evidence="1">
    <location>
        <begin position="153"/>
        <end position="167"/>
    </location>
</feature>
<comment type="caution">
    <text evidence="2">The sequence shown here is derived from an EMBL/GenBank/DDBJ whole genome shotgun (WGS) entry which is preliminary data.</text>
</comment>